<evidence type="ECO:0000256" key="1">
    <source>
        <dbReference type="SAM" id="MobiDB-lite"/>
    </source>
</evidence>
<accession>A0A2P6MQP1</accession>
<sequence length="216" mass="24976">GQRRVYQHFYTSLTFIICTKSNRIYCKWEQRTEQLIFGSEVVIPAALSGAKIFPVWVTHHFFFEDEGNEQDQAGGCITEPQGTEAERKTNREEKEWPIHSDIYDSIVEHASIRGNEKCNRHKRTRGGTDNTRDQIETRKMPTVIIILNCSCSTENDQRHDLKKMRLYRSSVEPPVVPQIKRGLRFLEIDKGGICGGHEHIYSQLLYNCSGLYGQLQ</sequence>
<feature type="non-terminal residue" evidence="2">
    <location>
        <position position="1"/>
    </location>
</feature>
<proteinExistence type="predicted"/>
<dbReference type="InParanoid" id="A0A2P6MQP1"/>
<dbReference type="AlphaFoldDB" id="A0A2P6MQP1"/>
<evidence type="ECO:0000313" key="3">
    <source>
        <dbReference type="Proteomes" id="UP000241769"/>
    </source>
</evidence>
<dbReference type="EMBL" id="MDYQ01000510">
    <property type="protein sequence ID" value="PRP74014.1"/>
    <property type="molecule type" value="Genomic_DNA"/>
</dbReference>
<reference evidence="2 3" key="1">
    <citation type="journal article" date="2018" name="Genome Biol. Evol.">
        <title>Multiple Roots of Fruiting Body Formation in Amoebozoa.</title>
        <authorList>
            <person name="Hillmann F."/>
            <person name="Forbes G."/>
            <person name="Novohradska S."/>
            <person name="Ferling I."/>
            <person name="Riege K."/>
            <person name="Groth M."/>
            <person name="Westermann M."/>
            <person name="Marz M."/>
            <person name="Spaller T."/>
            <person name="Winckler T."/>
            <person name="Schaap P."/>
            <person name="Glockner G."/>
        </authorList>
    </citation>
    <scope>NUCLEOTIDE SEQUENCE [LARGE SCALE GENOMIC DNA]</scope>
    <source>
        <strain evidence="2 3">Jena</strain>
    </source>
</reference>
<organism evidence="2 3">
    <name type="scientific">Planoprotostelium fungivorum</name>
    <dbReference type="NCBI Taxonomy" id="1890364"/>
    <lineage>
        <taxon>Eukaryota</taxon>
        <taxon>Amoebozoa</taxon>
        <taxon>Evosea</taxon>
        <taxon>Variosea</taxon>
        <taxon>Cavosteliida</taxon>
        <taxon>Cavosteliaceae</taxon>
        <taxon>Planoprotostelium</taxon>
    </lineage>
</organism>
<evidence type="ECO:0000313" key="2">
    <source>
        <dbReference type="EMBL" id="PRP74014.1"/>
    </source>
</evidence>
<name>A0A2P6MQP1_9EUKA</name>
<keyword evidence="3" id="KW-1185">Reference proteome</keyword>
<comment type="caution">
    <text evidence="2">The sequence shown here is derived from an EMBL/GenBank/DDBJ whole genome shotgun (WGS) entry which is preliminary data.</text>
</comment>
<protein>
    <submittedName>
        <fullName evidence="2">Uncharacterized protein</fullName>
    </submittedName>
</protein>
<dbReference type="Proteomes" id="UP000241769">
    <property type="component" value="Unassembled WGS sequence"/>
</dbReference>
<feature type="region of interest" description="Disordered" evidence="1">
    <location>
        <begin position="70"/>
        <end position="92"/>
    </location>
</feature>
<gene>
    <name evidence="2" type="ORF">PROFUN_16458</name>
</gene>